<organism evidence="2 3">
    <name type="scientific">Pisolithus tinctorius Marx 270</name>
    <dbReference type="NCBI Taxonomy" id="870435"/>
    <lineage>
        <taxon>Eukaryota</taxon>
        <taxon>Fungi</taxon>
        <taxon>Dikarya</taxon>
        <taxon>Basidiomycota</taxon>
        <taxon>Agaricomycotina</taxon>
        <taxon>Agaricomycetes</taxon>
        <taxon>Agaricomycetidae</taxon>
        <taxon>Boletales</taxon>
        <taxon>Sclerodermatineae</taxon>
        <taxon>Pisolithaceae</taxon>
        <taxon>Pisolithus</taxon>
    </lineage>
</organism>
<feature type="transmembrane region" description="Helical" evidence="1">
    <location>
        <begin position="227"/>
        <end position="248"/>
    </location>
</feature>
<feature type="transmembrane region" description="Helical" evidence="1">
    <location>
        <begin position="45"/>
        <end position="69"/>
    </location>
</feature>
<evidence type="ECO:0000313" key="2">
    <source>
        <dbReference type="EMBL" id="KIO04358.1"/>
    </source>
</evidence>
<evidence type="ECO:0000313" key="3">
    <source>
        <dbReference type="Proteomes" id="UP000054217"/>
    </source>
</evidence>
<dbReference type="Proteomes" id="UP000054217">
    <property type="component" value="Unassembled WGS sequence"/>
</dbReference>
<accession>A0A0C3J5N4</accession>
<dbReference type="EMBL" id="KN831971">
    <property type="protein sequence ID" value="KIO04358.1"/>
    <property type="molecule type" value="Genomic_DNA"/>
</dbReference>
<evidence type="ECO:0000256" key="1">
    <source>
        <dbReference type="SAM" id="Phobius"/>
    </source>
</evidence>
<keyword evidence="1" id="KW-0472">Membrane</keyword>
<reference evidence="2 3" key="1">
    <citation type="submission" date="2014-04" db="EMBL/GenBank/DDBJ databases">
        <authorList>
            <consortium name="DOE Joint Genome Institute"/>
            <person name="Kuo A."/>
            <person name="Kohler A."/>
            <person name="Costa M.D."/>
            <person name="Nagy L.G."/>
            <person name="Floudas D."/>
            <person name="Copeland A."/>
            <person name="Barry K.W."/>
            <person name="Cichocki N."/>
            <person name="Veneault-Fourrey C."/>
            <person name="LaButti K."/>
            <person name="Lindquist E.A."/>
            <person name="Lipzen A."/>
            <person name="Lundell T."/>
            <person name="Morin E."/>
            <person name="Murat C."/>
            <person name="Sun H."/>
            <person name="Tunlid A."/>
            <person name="Henrissat B."/>
            <person name="Grigoriev I.V."/>
            <person name="Hibbett D.S."/>
            <person name="Martin F."/>
            <person name="Nordberg H.P."/>
            <person name="Cantor M.N."/>
            <person name="Hua S.X."/>
        </authorList>
    </citation>
    <scope>NUCLEOTIDE SEQUENCE [LARGE SCALE GENOMIC DNA]</scope>
    <source>
        <strain evidence="2 3">Marx 270</strain>
    </source>
</reference>
<evidence type="ECO:0008006" key="4">
    <source>
        <dbReference type="Google" id="ProtNLM"/>
    </source>
</evidence>
<feature type="transmembrane region" description="Helical" evidence="1">
    <location>
        <begin position="12"/>
        <end position="33"/>
    </location>
</feature>
<proteinExistence type="predicted"/>
<gene>
    <name evidence="2" type="ORF">M404DRAFT_143259</name>
</gene>
<feature type="non-terminal residue" evidence="2">
    <location>
        <position position="1"/>
    </location>
</feature>
<dbReference type="OrthoDB" id="2548432at2759"/>
<dbReference type="HOGENOM" id="CLU_062759_0_0_1"/>
<keyword evidence="1" id="KW-1133">Transmembrane helix</keyword>
<protein>
    <recommendedName>
        <fullName evidence="4">G-protein coupled receptors family 1 profile domain-containing protein</fullName>
    </recommendedName>
</protein>
<dbReference type="InParanoid" id="A0A0C3J5N4"/>
<dbReference type="AlphaFoldDB" id="A0A0C3J5N4"/>
<keyword evidence="3" id="KW-1185">Reference proteome</keyword>
<keyword evidence="1" id="KW-0812">Transmembrane</keyword>
<sequence>FVSAVRPGFDYTVVTTAFSACLFTLYVVLIVLSTKESRRRLVFRLNVLAICHVLAMGVLMGLTTLKYILEPFGQVSASVFIATVVFLYFSPLLYDSILLTRLFALYPLGSTPPATLVKIFALPFCIKCARVATIAVLDYVRSGIMTNALTQNNESSAWFRNPYMIAEWTMQIVDNLYSVSFFLYNLHVRTSSINRGEHTTVRLCGGMNTSCMSRHAACSIADRIRRIFYISVANFVFPLIFNIAQIIFITTDRIPTTGEVLLLINSYVTVMGVMCATLWSSGSEWVRTRNEPLPERMFNSRKPIFGKDHVAGRKSRSSIALVGEGSLTHGTTGLDTGTNLNQLSTSDKANKFTFV</sequence>
<name>A0A0C3J5N4_PISTI</name>
<feature type="transmembrane region" description="Helical" evidence="1">
    <location>
        <begin position="260"/>
        <end position="279"/>
    </location>
</feature>
<reference evidence="3" key="2">
    <citation type="submission" date="2015-01" db="EMBL/GenBank/DDBJ databases">
        <title>Evolutionary Origins and Diversification of the Mycorrhizal Mutualists.</title>
        <authorList>
            <consortium name="DOE Joint Genome Institute"/>
            <consortium name="Mycorrhizal Genomics Consortium"/>
            <person name="Kohler A."/>
            <person name="Kuo A."/>
            <person name="Nagy L.G."/>
            <person name="Floudas D."/>
            <person name="Copeland A."/>
            <person name="Barry K.W."/>
            <person name="Cichocki N."/>
            <person name="Veneault-Fourrey C."/>
            <person name="LaButti K."/>
            <person name="Lindquist E.A."/>
            <person name="Lipzen A."/>
            <person name="Lundell T."/>
            <person name="Morin E."/>
            <person name="Murat C."/>
            <person name="Riley R."/>
            <person name="Ohm R."/>
            <person name="Sun H."/>
            <person name="Tunlid A."/>
            <person name="Henrissat B."/>
            <person name="Grigoriev I.V."/>
            <person name="Hibbett D.S."/>
            <person name="Martin F."/>
        </authorList>
    </citation>
    <scope>NUCLEOTIDE SEQUENCE [LARGE SCALE GENOMIC DNA]</scope>
    <source>
        <strain evidence="3">Marx 270</strain>
    </source>
</reference>
<feature type="transmembrane region" description="Helical" evidence="1">
    <location>
        <begin position="75"/>
        <end position="94"/>
    </location>
</feature>